<evidence type="ECO:0000313" key="1">
    <source>
        <dbReference type="EMBL" id="KAH7914036.1"/>
    </source>
</evidence>
<reference evidence="1" key="1">
    <citation type="journal article" date="2021" name="New Phytol.">
        <title>Evolutionary innovations through gain and loss of genes in the ectomycorrhizal Boletales.</title>
        <authorList>
            <person name="Wu G."/>
            <person name="Miyauchi S."/>
            <person name="Morin E."/>
            <person name="Kuo A."/>
            <person name="Drula E."/>
            <person name="Varga T."/>
            <person name="Kohler A."/>
            <person name="Feng B."/>
            <person name="Cao Y."/>
            <person name="Lipzen A."/>
            <person name="Daum C."/>
            <person name="Hundley H."/>
            <person name="Pangilinan J."/>
            <person name="Johnson J."/>
            <person name="Barry K."/>
            <person name="LaButti K."/>
            <person name="Ng V."/>
            <person name="Ahrendt S."/>
            <person name="Min B."/>
            <person name="Choi I.G."/>
            <person name="Park H."/>
            <person name="Plett J.M."/>
            <person name="Magnuson J."/>
            <person name="Spatafora J.W."/>
            <person name="Nagy L.G."/>
            <person name="Henrissat B."/>
            <person name="Grigoriev I.V."/>
            <person name="Yang Z.L."/>
            <person name="Xu J."/>
            <person name="Martin F.M."/>
        </authorList>
    </citation>
    <scope>NUCLEOTIDE SEQUENCE</scope>
    <source>
        <strain evidence="1">ATCC 28755</strain>
    </source>
</reference>
<organism evidence="1 2">
    <name type="scientific">Hygrophoropsis aurantiaca</name>
    <dbReference type="NCBI Taxonomy" id="72124"/>
    <lineage>
        <taxon>Eukaryota</taxon>
        <taxon>Fungi</taxon>
        <taxon>Dikarya</taxon>
        <taxon>Basidiomycota</taxon>
        <taxon>Agaricomycotina</taxon>
        <taxon>Agaricomycetes</taxon>
        <taxon>Agaricomycetidae</taxon>
        <taxon>Boletales</taxon>
        <taxon>Coniophorineae</taxon>
        <taxon>Hygrophoropsidaceae</taxon>
        <taxon>Hygrophoropsis</taxon>
    </lineage>
</organism>
<dbReference type="EMBL" id="MU267620">
    <property type="protein sequence ID" value="KAH7914036.1"/>
    <property type="molecule type" value="Genomic_DNA"/>
</dbReference>
<dbReference type="Proteomes" id="UP000790377">
    <property type="component" value="Unassembled WGS sequence"/>
</dbReference>
<comment type="caution">
    <text evidence="1">The sequence shown here is derived from an EMBL/GenBank/DDBJ whole genome shotgun (WGS) entry which is preliminary data.</text>
</comment>
<proteinExistence type="predicted"/>
<sequence length="642" mass="72021">MRKIDAFLSQESNSPFEALHRQELDSTGALVYRSLPPPAFGPLPGPWAFLTSGYIVGLMIMAILLHRIQNIAVPPRHPFSRLGRYSRRRPLIYMLYHSIFPVDFSSTLSRFVMRLPSLYFICKALFVWMVTVLQTSDLFPLWESSWLQSVGHWVAQTEMQDLCWSTFCSVCAALCVEALTRGLEGGNNSASPFNLFGYAFLLHIYSSPMTHDHKLEDSKSRPDKHVVFTIMLPLLQLTLIHIMGIKQRWSNHRFIPSAFVGILGLLHYHTVLWFSDSSYPLLNYMPCLFESILVGITLLAIFLNILTQLVTEGSVTRPLFGHQATLLPKWDEDFSVAVLRMGTASLEASSVAGLGNEVGIVAAPQSFNSHVEFGIVEMNRSGVTSISPTVEGDGKRRKTKRGFANEIKSVKALTSEGDLWIDMAWYKELARFAVGGVRCLRSWLWLSWDVARGKRRIYRHPGVEQRTETTEETGAFQDGRQQEGEEADDDVYERFLRGESVSDDEDDDFSPVRRASSSTPSIASDHAEDESSLEDQSETVALYADLSSAVQTSTSASLLLAHMTDSSSSPLTRRRFQRLVSGTAGQSPDNDGWTDIMTNRQPLPHPMDRPGADDGFGEARHNCVICTVEPRQIICWPCRCVH</sequence>
<accession>A0ACB8AKZ2</accession>
<protein>
    <submittedName>
        <fullName evidence="1">Uncharacterized protein</fullName>
    </submittedName>
</protein>
<gene>
    <name evidence="1" type="ORF">BJ138DRAFT_1001063</name>
</gene>
<evidence type="ECO:0000313" key="2">
    <source>
        <dbReference type="Proteomes" id="UP000790377"/>
    </source>
</evidence>
<keyword evidence="2" id="KW-1185">Reference proteome</keyword>
<name>A0ACB8AKZ2_9AGAM</name>